<dbReference type="GeneID" id="66213051"/>
<reference evidence="1 2" key="1">
    <citation type="submission" date="2021-01" db="EMBL/GenBank/DDBJ databases">
        <title>FDA dAtabase for Regulatory Grade micrObial Sequences (FDA-ARGOS): Supporting development and validation of Infectious Disease Dx tests.</title>
        <authorList>
            <person name="Sproer C."/>
            <person name="Gronow S."/>
            <person name="Severitt S."/>
            <person name="Schroder I."/>
            <person name="Tallon L."/>
            <person name="Sadzewicz L."/>
            <person name="Zhao X."/>
            <person name="Boylan J."/>
            <person name="Ott S."/>
            <person name="Bowen H."/>
            <person name="Vavikolanu K."/>
            <person name="Mehta A."/>
            <person name="Aluvathingal J."/>
            <person name="Nadendla S."/>
            <person name="Lowell S."/>
            <person name="Myers T."/>
            <person name="Yan Y."/>
            <person name="Sichtig H."/>
        </authorList>
    </citation>
    <scope>NUCLEOTIDE SEQUENCE [LARGE SCALE GENOMIC DNA]</scope>
    <source>
        <strain evidence="1 2">FDAARGOS_1096</strain>
    </source>
</reference>
<organism evidence="1 2">
    <name type="scientific">Acinetobacter ursingii</name>
    <dbReference type="NCBI Taxonomy" id="108980"/>
    <lineage>
        <taxon>Bacteria</taxon>
        <taxon>Pseudomonadati</taxon>
        <taxon>Pseudomonadota</taxon>
        <taxon>Gammaproteobacteria</taxon>
        <taxon>Moraxellales</taxon>
        <taxon>Moraxellaceae</taxon>
        <taxon>Acinetobacter</taxon>
    </lineage>
</organism>
<proteinExistence type="predicted"/>
<accession>A0A7T9UL33</accession>
<gene>
    <name evidence="1" type="ORF">I6I53_09770</name>
</gene>
<name>A0A7T9UL33_9GAMM</name>
<dbReference type="RefSeq" id="WP_034699237.1">
    <property type="nucleotide sequence ID" value="NZ_BKWV01000011.1"/>
</dbReference>
<evidence type="ECO:0000313" key="1">
    <source>
        <dbReference type="EMBL" id="QQT87854.1"/>
    </source>
</evidence>
<evidence type="ECO:0000313" key="2">
    <source>
        <dbReference type="Proteomes" id="UP000595320"/>
    </source>
</evidence>
<protein>
    <recommendedName>
        <fullName evidence="3">DUF2313 domain-containing protein</fullName>
    </recommendedName>
</protein>
<sequence length="177" mass="20407">MTLEETTQLYVQVLRQLLPVGGYDTSKNTNIQLDIYGHAKALAQADLDAKRLLNLLETIPPELIDEYERDYGLPLKCQTNVNRLFEERLAIINWIRHTTNVLNRTYVEQLLQIFGIELVELVKFKPFKCTDPSDSAVNTEVLRYKVKLVVRTPLNADMACIIKNYLPAFLRIDVVEI</sequence>
<dbReference type="Proteomes" id="UP000595320">
    <property type="component" value="Chromosome"/>
</dbReference>
<dbReference type="EMBL" id="CP068176">
    <property type="protein sequence ID" value="QQT87854.1"/>
    <property type="molecule type" value="Genomic_DNA"/>
</dbReference>
<dbReference type="AlphaFoldDB" id="A0A7T9UL33"/>
<evidence type="ECO:0008006" key="3">
    <source>
        <dbReference type="Google" id="ProtNLM"/>
    </source>
</evidence>